<evidence type="ECO:0000259" key="1">
    <source>
        <dbReference type="Pfam" id="PF13712"/>
    </source>
</evidence>
<dbReference type="InterPro" id="IPR059123">
    <property type="entry name" value="StrF_dom"/>
</dbReference>
<evidence type="ECO:0000313" key="3">
    <source>
        <dbReference type="Proteomes" id="UP000214880"/>
    </source>
</evidence>
<sequence length="219" mass="25438">MNPKAISFITCVNNDEWYQECLLYIHRLEVPDGYTVDTIAVRDAVSMAGGLNQGMRGSDAKYKVYLHQDVFIVNRHFIKDILTIFANPAIGLIGVVGSRSIPPNGIWWEAQTIFGQVYDSHRGRLEKLSFQAIDQEYAETDCVDGLLMATQYDLPWREDLFTGWHCYDLSQCGEFRRRNYKVAVPRQEEAWCIHDCGVTRMDNDYHHYREIFVKEYLGH</sequence>
<dbReference type="Pfam" id="PF13712">
    <property type="entry name" value="Glyco_tranf_2_5"/>
    <property type="match status" value="1"/>
</dbReference>
<keyword evidence="3" id="KW-1185">Reference proteome</keyword>
<gene>
    <name evidence="2" type="ORF">SAMN04488502_10495</name>
</gene>
<protein>
    <submittedName>
        <fullName evidence="2">Glycosyltransferase like family protein</fullName>
    </submittedName>
</protein>
<dbReference type="OrthoDB" id="176403at2"/>
<feature type="domain" description="Streptomycin biosynthesis protein StrF" evidence="1">
    <location>
        <begin position="7"/>
        <end position="216"/>
    </location>
</feature>
<dbReference type="GO" id="GO:0016740">
    <property type="term" value="F:transferase activity"/>
    <property type="evidence" value="ECO:0007669"/>
    <property type="project" value="UniProtKB-KW"/>
</dbReference>
<reference evidence="2 3" key="1">
    <citation type="submission" date="2016-10" db="EMBL/GenBank/DDBJ databases">
        <authorList>
            <person name="de Groot N.N."/>
        </authorList>
    </citation>
    <scope>NUCLEOTIDE SEQUENCE [LARGE SCALE GENOMIC DNA]</scope>
    <source>
        <strain evidence="2 3">DSM 1736</strain>
    </source>
</reference>
<dbReference type="RefSeq" id="WP_092072185.1">
    <property type="nucleotide sequence ID" value="NZ_FNHB01000004.1"/>
</dbReference>
<name>A0A1G9SRP7_9FIRM</name>
<dbReference type="SUPFAM" id="SSF53448">
    <property type="entry name" value="Nucleotide-diphospho-sugar transferases"/>
    <property type="match status" value="1"/>
</dbReference>
<dbReference type="EMBL" id="FNHB01000004">
    <property type="protein sequence ID" value="SDM38092.1"/>
    <property type="molecule type" value="Genomic_DNA"/>
</dbReference>
<evidence type="ECO:0000313" key="2">
    <source>
        <dbReference type="EMBL" id="SDM38092.1"/>
    </source>
</evidence>
<dbReference type="Proteomes" id="UP000214880">
    <property type="component" value="Unassembled WGS sequence"/>
</dbReference>
<dbReference type="InterPro" id="IPR029044">
    <property type="entry name" value="Nucleotide-diphossugar_trans"/>
</dbReference>
<organism evidence="2 3">
    <name type="scientific">Dendrosporobacter quercicolus</name>
    <dbReference type="NCBI Taxonomy" id="146817"/>
    <lineage>
        <taxon>Bacteria</taxon>
        <taxon>Bacillati</taxon>
        <taxon>Bacillota</taxon>
        <taxon>Negativicutes</taxon>
        <taxon>Selenomonadales</taxon>
        <taxon>Sporomusaceae</taxon>
        <taxon>Dendrosporobacter</taxon>
    </lineage>
</organism>
<accession>A0A1G9SRP7</accession>
<dbReference type="STRING" id="146817.SAMN04488502_10495"/>
<dbReference type="AlphaFoldDB" id="A0A1G9SRP7"/>
<proteinExistence type="predicted"/>
<dbReference type="Gene3D" id="3.90.550.10">
    <property type="entry name" value="Spore Coat Polysaccharide Biosynthesis Protein SpsA, Chain A"/>
    <property type="match status" value="1"/>
</dbReference>
<keyword evidence="2" id="KW-0808">Transferase</keyword>